<dbReference type="GO" id="GO:0005739">
    <property type="term" value="C:mitochondrion"/>
    <property type="evidence" value="ECO:0007669"/>
    <property type="project" value="UniProtKB-SubCell"/>
</dbReference>
<dbReference type="InterPro" id="IPR036291">
    <property type="entry name" value="NAD(P)-bd_dom_sf"/>
</dbReference>
<dbReference type="AlphaFoldDB" id="A0A9P0JTQ4"/>
<evidence type="ECO:0000313" key="7">
    <source>
        <dbReference type="EMBL" id="CAH1960541.1"/>
    </source>
</evidence>
<dbReference type="Pfam" id="PF08240">
    <property type="entry name" value="ADH_N"/>
    <property type="match status" value="1"/>
</dbReference>
<dbReference type="InterPro" id="IPR037397">
    <property type="entry name" value="RTN4IP1"/>
</dbReference>
<dbReference type="CDD" id="cd08248">
    <property type="entry name" value="RTN4I1"/>
    <property type="match status" value="1"/>
</dbReference>
<gene>
    <name evidence="7" type="ORF">ACAOBT_LOCUS3682</name>
</gene>
<protein>
    <recommendedName>
        <fullName evidence="6">Enoyl reductase (ER) domain-containing protein</fullName>
    </recommendedName>
</protein>
<sequence>MLKNTLSFIRSSYSSTAFSVKEKLKAKAWQLHEYGDTSNLRLDYSRLPVIRKPNEVLVQVEAASVNPIDLYMLGGYGQTLFQIPRNFELEFPLILGRDFAGTVISTGHGVSKIKVGDPVYGFVPLHKPGSFAEVVLSDACHLQSRPKHLSPVQGASLVYSSMTAWSALFLFGNLLLKQKEGIRVLILGASGGVGTAAVQLLKSQNCVVYCTCAKDAVDLVYSLGSDCVFSYTDPDYEKNVELETRYNIILDCAKIGYDKIPATWQYDTYITLNSPLLTNTDKQGLLAGLAVSARDFVKSNFDSCQKGSQVKWGFFVPSADGFKFVHDLISKEKIQPVIQKTFNFEQLPDAIKAVSEGHLRGKIAVDFNK</sequence>
<reference evidence="7" key="1">
    <citation type="submission" date="2022-03" db="EMBL/GenBank/DDBJ databases">
        <authorList>
            <person name="Sayadi A."/>
        </authorList>
    </citation>
    <scope>NUCLEOTIDE SEQUENCE</scope>
</reference>
<evidence type="ECO:0000256" key="3">
    <source>
        <dbReference type="ARBA" id="ARBA00022946"/>
    </source>
</evidence>
<evidence type="ECO:0000256" key="2">
    <source>
        <dbReference type="ARBA" id="ARBA00010371"/>
    </source>
</evidence>
<dbReference type="Gene3D" id="3.90.180.10">
    <property type="entry name" value="Medium-chain alcohol dehydrogenases, catalytic domain"/>
    <property type="match status" value="1"/>
</dbReference>
<accession>A0A9P0JTQ4</accession>
<keyword evidence="8" id="KW-1185">Reference proteome</keyword>
<evidence type="ECO:0000256" key="5">
    <source>
        <dbReference type="ARBA" id="ARBA00023128"/>
    </source>
</evidence>
<comment type="caution">
    <text evidence="7">The sequence shown here is derived from an EMBL/GenBank/DDBJ whole genome shotgun (WGS) entry which is preliminary data.</text>
</comment>
<proteinExistence type="inferred from homology"/>
<dbReference type="Pfam" id="PF13602">
    <property type="entry name" value="ADH_zinc_N_2"/>
    <property type="match status" value="1"/>
</dbReference>
<keyword evidence="5" id="KW-0496">Mitochondrion</keyword>
<evidence type="ECO:0000313" key="8">
    <source>
        <dbReference type="Proteomes" id="UP001152888"/>
    </source>
</evidence>
<dbReference type="OrthoDB" id="48317at2759"/>
<dbReference type="PANTHER" id="PTHR11695">
    <property type="entry name" value="ALCOHOL DEHYDROGENASE RELATED"/>
    <property type="match status" value="1"/>
</dbReference>
<comment type="subcellular location">
    <subcellularLocation>
        <location evidence="1">Mitochondrion</location>
    </subcellularLocation>
</comment>
<keyword evidence="4" id="KW-0560">Oxidoreductase</keyword>
<dbReference type="InterPro" id="IPR050700">
    <property type="entry name" value="YIM1/Zinc_Alcohol_DH_Fams"/>
</dbReference>
<dbReference type="PANTHER" id="PTHR11695:SF294">
    <property type="entry name" value="RETICULON-4-INTERACTING PROTEIN 1, MITOCHONDRIAL"/>
    <property type="match status" value="1"/>
</dbReference>
<dbReference type="EMBL" id="CAKOFQ010006688">
    <property type="protein sequence ID" value="CAH1960541.1"/>
    <property type="molecule type" value="Genomic_DNA"/>
</dbReference>
<dbReference type="SUPFAM" id="SSF50129">
    <property type="entry name" value="GroES-like"/>
    <property type="match status" value="1"/>
</dbReference>
<dbReference type="InterPro" id="IPR011032">
    <property type="entry name" value="GroES-like_sf"/>
</dbReference>
<feature type="domain" description="Enoyl reductase (ER)" evidence="6">
    <location>
        <begin position="35"/>
        <end position="365"/>
    </location>
</feature>
<dbReference type="Proteomes" id="UP001152888">
    <property type="component" value="Unassembled WGS sequence"/>
</dbReference>
<evidence type="ECO:0000259" key="6">
    <source>
        <dbReference type="SMART" id="SM00829"/>
    </source>
</evidence>
<organism evidence="7 8">
    <name type="scientific">Acanthoscelides obtectus</name>
    <name type="common">Bean weevil</name>
    <name type="synonym">Bruchus obtectus</name>
    <dbReference type="NCBI Taxonomy" id="200917"/>
    <lineage>
        <taxon>Eukaryota</taxon>
        <taxon>Metazoa</taxon>
        <taxon>Ecdysozoa</taxon>
        <taxon>Arthropoda</taxon>
        <taxon>Hexapoda</taxon>
        <taxon>Insecta</taxon>
        <taxon>Pterygota</taxon>
        <taxon>Neoptera</taxon>
        <taxon>Endopterygota</taxon>
        <taxon>Coleoptera</taxon>
        <taxon>Polyphaga</taxon>
        <taxon>Cucujiformia</taxon>
        <taxon>Chrysomeloidea</taxon>
        <taxon>Chrysomelidae</taxon>
        <taxon>Bruchinae</taxon>
        <taxon>Bruchini</taxon>
        <taxon>Acanthoscelides</taxon>
    </lineage>
</organism>
<dbReference type="InterPro" id="IPR013154">
    <property type="entry name" value="ADH-like_N"/>
</dbReference>
<keyword evidence="3" id="KW-0809">Transit peptide</keyword>
<name>A0A9P0JTQ4_ACAOB</name>
<dbReference type="SMART" id="SM00829">
    <property type="entry name" value="PKS_ER"/>
    <property type="match status" value="1"/>
</dbReference>
<dbReference type="FunFam" id="3.40.50.720:FF:000147">
    <property type="entry name" value="Reticulon-4-interacting protein 1 homolog, mitochondrial"/>
    <property type="match status" value="1"/>
</dbReference>
<dbReference type="InterPro" id="IPR020843">
    <property type="entry name" value="ER"/>
</dbReference>
<evidence type="ECO:0000256" key="4">
    <source>
        <dbReference type="ARBA" id="ARBA00023002"/>
    </source>
</evidence>
<dbReference type="GO" id="GO:0016491">
    <property type="term" value="F:oxidoreductase activity"/>
    <property type="evidence" value="ECO:0007669"/>
    <property type="project" value="UniProtKB-KW"/>
</dbReference>
<evidence type="ECO:0000256" key="1">
    <source>
        <dbReference type="ARBA" id="ARBA00004173"/>
    </source>
</evidence>
<comment type="similarity">
    <text evidence="2">Belongs to the zinc-containing alcohol dehydrogenase family. Quinone oxidoreductase subfamily.</text>
</comment>
<dbReference type="SUPFAM" id="SSF51735">
    <property type="entry name" value="NAD(P)-binding Rossmann-fold domains"/>
    <property type="match status" value="1"/>
</dbReference>
<dbReference type="Gene3D" id="3.40.50.720">
    <property type="entry name" value="NAD(P)-binding Rossmann-like Domain"/>
    <property type="match status" value="1"/>
</dbReference>